<dbReference type="PROSITE" id="PS00444">
    <property type="entry name" value="POLYPRENYL_SYNTHASE_2"/>
    <property type="match status" value="1"/>
</dbReference>
<evidence type="ECO:0000256" key="5">
    <source>
        <dbReference type="ARBA" id="ARBA00022842"/>
    </source>
</evidence>
<dbReference type="Proteomes" id="UP000531840">
    <property type="component" value="Unassembled WGS sequence"/>
</dbReference>
<evidence type="ECO:0000256" key="4">
    <source>
        <dbReference type="ARBA" id="ARBA00022723"/>
    </source>
</evidence>
<dbReference type="SFLD" id="SFLDS00005">
    <property type="entry name" value="Isoprenoid_Synthase_Type_I"/>
    <property type="match status" value="1"/>
</dbReference>
<keyword evidence="5" id="KW-0460">Magnesium</keyword>
<evidence type="ECO:0000256" key="7">
    <source>
        <dbReference type="RuleBase" id="RU004466"/>
    </source>
</evidence>
<comment type="caution">
    <text evidence="8">The sequence shown here is derived from an EMBL/GenBank/DDBJ whole genome shotgun (WGS) entry which is preliminary data.</text>
</comment>
<comment type="similarity">
    <text evidence="2 7">Belongs to the FPP/GGPP synthase family.</text>
</comment>
<organism evidence="8 9">
    <name type="scientific">Gemelliphila palaticanis</name>
    <dbReference type="NCBI Taxonomy" id="81950"/>
    <lineage>
        <taxon>Bacteria</taxon>
        <taxon>Bacillati</taxon>
        <taxon>Bacillota</taxon>
        <taxon>Bacilli</taxon>
        <taxon>Bacillales</taxon>
        <taxon>Gemellaceae</taxon>
        <taxon>Gemelliphila</taxon>
    </lineage>
</organism>
<keyword evidence="9" id="KW-1185">Reference proteome</keyword>
<dbReference type="SFLD" id="SFLDG01017">
    <property type="entry name" value="Polyprenyl_Transferase_Like"/>
    <property type="match status" value="1"/>
</dbReference>
<gene>
    <name evidence="8" type="ORF">HZY85_05625</name>
</gene>
<keyword evidence="3 7" id="KW-0808">Transferase</keyword>
<dbReference type="InterPro" id="IPR033749">
    <property type="entry name" value="Polyprenyl_synt_CS"/>
</dbReference>
<keyword evidence="6" id="KW-0414">Isoprene biosynthesis</keyword>
<comment type="cofactor">
    <cofactor evidence="1">
        <name>Mg(2+)</name>
        <dbReference type="ChEBI" id="CHEBI:18420"/>
    </cofactor>
</comment>
<evidence type="ECO:0000256" key="6">
    <source>
        <dbReference type="ARBA" id="ARBA00023229"/>
    </source>
</evidence>
<protein>
    <submittedName>
        <fullName evidence="8">Polyprenyl synthetase family protein</fullName>
    </submittedName>
</protein>
<evidence type="ECO:0000256" key="1">
    <source>
        <dbReference type="ARBA" id="ARBA00001946"/>
    </source>
</evidence>
<accession>A0ABX2SZF3</accession>
<dbReference type="Gene3D" id="1.10.600.10">
    <property type="entry name" value="Farnesyl Diphosphate Synthase"/>
    <property type="match status" value="1"/>
</dbReference>
<dbReference type="RefSeq" id="WP_179941458.1">
    <property type="nucleotide sequence ID" value="NZ_JACBYF010000010.1"/>
</dbReference>
<dbReference type="EMBL" id="JACBYF010000010">
    <property type="protein sequence ID" value="NYS47670.1"/>
    <property type="molecule type" value="Genomic_DNA"/>
</dbReference>
<dbReference type="SUPFAM" id="SSF48576">
    <property type="entry name" value="Terpenoid synthases"/>
    <property type="match status" value="1"/>
</dbReference>
<dbReference type="InterPro" id="IPR008949">
    <property type="entry name" value="Isoprenoid_synthase_dom_sf"/>
</dbReference>
<dbReference type="CDD" id="cd00685">
    <property type="entry name" value="Trans_IPPS_HT"/>
    <property type="match status" value="1"/>
</dbReference>
<proteinExistence type="inferred from homology"/>
<name>A0ABX2SZF3_9BACL</name>
<dbReference type="PANTHER" id="PTHR43281:SF1">
    <property type="entry name" value="FARNESYL DIPHOSPHATE SYNTHASE"/>
    <property type="match status" value="1"/>
</dbReference>
<evidence type="ECO:0000313" key="9">
    <source>
        <dbReference type="Proteomes" id="UP000531840"/>
    </source>
</evidence>
<dbReference type="Pfam" id="PF00348">
    <property type="entry name" value="polyprenyl_synt"/>
    <property type="match status" value="1"/>
</dbReference>
<dbReference type="InterPro" id="IPR053378">
    <property type="entry name" value="Prenyl_diphosphate_synthase"/>
</dbReference>
<dbReference type="NCBIfam" id="NF045485">
    <property type="entry name" value="FPPsyn"/>
    <property type="match status" value="1"/>
</dbReference>
<evidence type="ECO:0000313" key="8">
    <source>
        <dbReference type="EMBL" id="NYS47670.1"/>
    </source>
</evidence>
<evidence type="ECO:0000256" key="3">
    <source>
        <dbReference type="ARBA" id="ARBA00022679"/>
    </source>
</evidence>
<dbReference type="InterPro" id="IPR000092">
    <property type="entry name" value="Polyprenyl_synt"/>
</dbReference>
<sequence>MNNIEDFLKNNKELINNFAENYIENIEFPSILKESVKYSLVNDGKKLRPLIFLAMLDHYGYDYKNFLDIALSIELVHTYSLVHDDLPAMDNDDYRWGKFTNHKVYGEEVAILTGDAMQTLAYNIISKNDILEDSIKIRLIMLLSDYSGVNGMLAGQIYDIKQDSYYVDENYLENMHNLKTGKLITLPLIFAAIISNNDNDIEFLTSYGYDLGLAYQIKDDILDYYGDFKLTGKKFSDEDMITYLSFYGIEKCEELLDLHTEKAKSYASKLNNSLLNDFASLLLSRQK</sequence>
<reference evidence="8 9" key="1">
    <citation type="submission" date="2020-07" db="EMBL/GenBank/DDBJ databases">
        <title>MOT database genomes.</title>
        <authorList>
            <person name="Joseph S."/>
            <person name="Aduse-Opoku J."/>
            <person name="Hashim A."/>
            <person name="Wade W."/>
            <person name="Curtis M."/>
        </authorList>
    </citation>
    <scope>NUCLEOTIDE SEQUENCE [LARGE SCALE GENOMIC DNA]</scope>
    <source>
        <strain evidence="8 9">CIP 106318</strain>
    </source>
</reference>
<evidence type="ECO:0000256" key="2">
    <source>
        <dbReference type="ARBA" id="ARBA00006706"/>
    </source>
</evidence>
<keyword evidence="4" id="KW-0479">Metal-binding</keyword>
<dbReference type="PANTHER" id="PTHR43281">
    <property type="entry name" value="FARNESYL DIPHOSPHATE SYNTHASE"/>
    <property type="match status" value="1"/>
</dbReference>